<feature type="domain" description="Peptidase A1" evidence="5">
    <location>
        <begin position="59"/>
        <end position="388"/>
    </location>
</feature>
<feature type="signal peptide" evidence="4">
    <location>
        <begin position="1"/>
        <end position="19"/>
    </location>
</feature>
<dbReference type="GO" id="GO:0006508">
    <property type="term" value="P:proteolysis"/>
    <property type="evidence" value="ECO:0007669"/>
    <property type="project" value="UniProtKB-KW"/>
</dbReference>
<organism evidence="6 7">
    <name type="scientific">Eutrema salsugineum</name>
    <name type="common">Saltwater cress</name>
    <name type="synonym">Sisymbrium salsugineum</name>
    <dbReference type="NCBI Taxonomy" id="72664"/>
    <lineage>
        <taxon>Eukaryota</taxon>
        <taxon>Viridiplantae</taxon>
        <taxon>Streptophyta</taxon>
        <taxon>Embryophyta</taxon>
        <taxon>Tracheophyta</taxon>
        <taxon>Spermatophyta</taxon>
        <taxon>Magnoliopsida</taxon>
        <taxon>eudicotyledons</taxon>
        <taxon>Gunneridae</taxon>
        <taxon>Pentapetalae</taxon>
        <taxon>rosids</taxon>
        <taxon>malvids</taxon>
        <taxon>Brassicales</taxon>
        <taxon>Brassicaceae</taxon>
        <taxon>Eutremeae</taxon>
        <taxon>Eutrema</taxon>
    </lineage>
</organism>
<dbReference type="EMBL" id="KI517384">
    <property type="protein sequence ID" value="ESQ54207.1"/>
    <property type="molecule type" value="Genomic_DNA"/>
</dbReference>
<evidence type="ECO:0000256" key="1">
    <source>
        <dbReference type="ARBA" id="ARBA00007447"/>
    </source>
</evidence>
<keyword evidence="3" id="KW-0378">Hydrolase</keyword>
<dbReference type="SUPFAM" id="SSF50630">
    <property type="entry name" value="Acid proteases"/>
    <property type="match status" value="1"/>
</dbReference>
<proteinExistence type="inferred from homology"/>
<dbReference type="Proteomes" id="UP000030689">
    <property type="component" value="Unassembled WGS sequence"/>
</dbReference>
<sequence>MKIPLTFLILLFFPLLIKTNQTKNTIYLPLVHVSTENYFPNKVISPPLMSPRAHRGLMYIAEIYFGSVKQYLHVDTGSTFTWINCHPCSHCLVDNIYPKYRPAESETYFDAFCEATEKDSNPRFTYSRGRCNYELQYADDSTFRGTLSLETIKLETLDGGFETVEDVYFGCNYQALGHYDGTGTGLLGLGLGKYSLVEKLGSRFSFCFGQIKEGTSTHNLILGDGAVIQGHPTVVNIEDGLYMFQLESVLVDEKKTLDKPLQVVLDTGTSICHFSSDLFRFIVARVDKLIGYRFRILTYGSLLCYQVGAQEIPDQIDISFIFAGGAELRVDVRSLLVPNGSPGILCLAIDEIPKNKRGEDIHPTLIGAVAMQGYNFGYDLKAKTVYFQKRTCNV</sequence>
<dbReference type="MEROPS" id="A01.058"/>
<dbReference type="InterPro" id="IPR032861">
    <property type="entry name" value="TAXi_N"/>
</dbReference>
<name>V4MG12_EUTSA</name>
<comment type="similarity">
    <text evidence="1">Belongs to the peptidase A1 family.</text>
</comment>
<dbReference type="eggNOG" id="KOG1339">
    <property type="taxonomic scope" value="Eukaryota"/>
</dbReference>
<dbReference type="PROSITE" id="PS51767">
    <property type="entry name" value="PEPTIDASE_A1"/>
    <property type="match status" value="1"/>
</dbReference>
<accession>V4MG12</accession>
<dbReference type="AlphaFoldDB" id="V4MG12"/>
<dbReference type="InterPro" id="IPR021109">
    <property type="entry name" value="Peptidase_aspartic_dom_sf"/>
</dbReference>
<keyword evidence="2" id="KW-0645">Protease</keyword>
<dbReference type="GO" id="GO:0043067">
    <property type="term" value="P:regulation of programmed cell death"/>
    <property type="evidence" value="ECO:0007669"/>
    <property type="project" value="EnsemblPlants"/>
</dbReference>
<dbReference type="InterPro" id="IPR051708">
    <property type="entry name" value="Plant_Aspart_Prot_A1"/>
</dbReference>
<reference evidence="6 7" key="1">
    <citation type="journal article" date="2013" name="Front. Plant Sci.">
        <title>The Reference Genome of the Halophytic Plant Eutrema salsugineum.</title>
        <authorList>
            <person name="Yang R."/>
            <person name="Jarvis D.E."/>
            <person name="Chen H."/>
            <person name="Beilstein M.A."/>
            <person name="Grimwood J."/>
            <person name="Jenkins J."/>
            <person name="Shu S."/>
            <person name="Prochnik S."/>
            <person name="Xin M."/>
            <person name="Ma C."/>
            <person name="Schmutz J."/>
            <person name="Wing R.A."/>
            <person name="Mitchell-Olds T."/>
            <person name="Schumaker K.S."/>
            <person name="Wang X."/>
        </authorList>
    </citation>
    <scope>NUCLEOTIDE SEQUENCE [LARGE SCALE GENOMIC DNA]</scope>
</reference>
<dbReference type="InterPro" id="IPR001969">
    <property type="entry name" value="Aspartic_peptidase_AS"/>
</dbReference>
<evidence type="ECO:0000313" key="7">
    <source>
        <dbReference type="Proteomes" id="UP000030689"/>
    </source>
</evidence>
<dbReference type="Pfam" id="PF14541">
    <property type="entry name" value="TAXi_C"/>
    <property type="match status" value="1"/>
</dbReference>
<dbReference type="Gene3D" id="2.40.70.10">
    <property type="entry name" value="Acid Proteases"/>
    <property type="match status" value="2"/>
</dbReference>
<protein>
    <recommendedName>
        <fullName evidence="5">Peptidase A1 domain-containing protein</fullName>
    </recommendedName>
</protein>
<dbReference type="OMA" id="RSRYVLF"/>
<evidence type="ECO:0000313" key="6">
    <source>
        <dbReference type="EMBL" id="ESQ54207.1"/>
    </source>
</evidence>
<dbReference type="Pfam" id="PF14543">
    <property type="entry name" value="TAXi_N"/>
    <property type="match status" value="1"/>
</dbReference>
<dbReference type="PROSITE" id="PS00141">
    <property type="entry name" value="ASP_PROTEASE"/>
    <property type="match status" value="1"/>
</dbReference>
<evidence type="ECO:0000256" key="2">
    <source>
        <dbReference type="ARBA" id="ARBA00022670"/>
    </source>
</evidence>
<evidence type="ECO:0000259" key="5">
    <source>
        <dbReference type="PROSITE" id="PS51767"/>
    </source>
</evidence>
<dbReference type="InterPro" id="IPR033121">
    <property type="entry name" value="PEPTIDASE_A1"/>
</dbReference>
<dbReference type="PANTHER" id="PTHR47967:SF13">
    <property type="entry name" value="ASPARTYL PROTEASE UND-RELATED"/>
    <property type="match status" value="1"/>
</dbReference>
<evidence type="ECO:0000256" key="3">
    <source>
        <dbReference type="ARBA" id="ARBA00022801"/>
    </source>
</evidence>
<dbReference type="KEGG" id="eus:EUTSA_v10025401mg"/>
<gene>
    <name evidence="6" type="ORF">EUTSA_v10025401mg</name>
</gene>
<dbReference type="GO" id="GO:0009555">
    <property type="term" value="P:pollen development"/>
    <property type="evidence" value="ECO:0007669"/>
    <property type="project" value="EnsemblPlants"/>
</dbReference>
<dbReference type="Gramene" id="ESQ54207">
    <property type="protein sequence ID" value="ESQ54207"/>
    <property type="gene ID" value="EUTSA_v10025401mg"/>
</dbReference>
<evidence type="ECO:0000256" key="4">
    <source>
        <dbReference type="SAM" id="SignalP"/>
    </source>
</evidence>
<dbReference type="GO" id="GO:0004190">
    <property type="term" value="F:aspartic-type endopeptidase activity"/>
    <property type="evidence" value="ECO:0007669"/>
    <property type="project" value="InterPro"/>
</dbReference>
<feature type="chain" id="PRO_5004722311" description="Peptidase A1 domain-containing protein" evidence="4">
    <location>
        <begin position="20"/>
        <end position="394"/>
    </location>
</feature>
<keyword evidence="7" id="KW-1185">Reference proteome</keyword>
<dbReference type="PANTHER" id="PTHR47967">
    <property type="entry name" value="OS07G0603500 PROTEIN-RELATED"/>
    <property type="match status" value="1"/>
</dbReference>
<dbReference type="InterPro" id="IPR032799">
    <property type="entry name" value="TAXi_C"/>
</dbReference>
<dbReference type="GO" id="GO:0005576">
    <property type="term" value="C:extracellular region"/>
    <property type="evidence" value="ECO:0007669"/>
    <property type="project" value="TreeGrafter"/>
</dbReference>
<keyword evidence="4" id="KW-0732">Signal</keyword>